<dbReference type="EMBL" id="CAJNJA010057181">
    <property type="protein sequence ID" value="CAE7861230.1"/>
    <property type="molecule type" value="Genomic_DNA"/>
</dbReference>
<dbReference type="AlphaFoldDB" id="A0A813A9P9"/>
<evidence type="ECO:0000313" key="1">
    <source>
        <dbReference type="EMBL" id="CAE7861230.1"/>
    </source>
</evidence>
<dbReference type="InterPro" id="IPR043502">
    <property type="entry name" value="DNA/RNA_pol_sf"/>
</dbReference>
<keyword evidence="2" id="KW-1185">Reference proteome</keyword>
<dbReference type="SUPFAM" id="SSF56672">
    <property type="entry name" value="DNA/RNA polymerases"/>
    <property type="match status" value="1"/>
</dbReference>
<dbReference type="OrthoDB" id="414982at2759"/>
<name>A0A813A9P9_9DINO</name>
<dbReference type="Proteomes" id="UP000601435">
    <property type="component" value="Unassembled WGS sequence"/>
</dbReference>
<accession>A0A813A9P9</accession>
<evidence type="ECO:0000313" key="2">
    <source>
        <dbReference type="Proteomes" id="UP000601435"/>
    </source>
</evidence>
<protein>
    <submittedName>
        <fullName evidence="1">Car protein</fullName>
    </submittedName>
</protein>
<proteinExistence type="predicted"/>
<gene>
    <name evidence="1" type="primary">car</name>
    <name evidence="1" type="ORF">SNEC2469_LOCUS27283</name>
</gene>
<comment type="caution">
    <text evidence="1">The sequence shown here is derived from an EMBL/GenBank/DDBJ whole genome shotgun (WGS) entry which is preliminary data.</text>
</comment>
<reference evidence="1" key="1">
    <citation type="submission" date="2021-02" db="EMBL/GenBank/DDBJ databases">
        <authorList>
            <person name="Dougan E. K."/>
            <person name="Rhodes N."/>
            <person name="Thang M."/>
            <person name="Chan C."/>
        </authorList>
    </citation>
    <scope>NUCLEOTIDE SEQUENCE</scope>
</reference>
<organism evidence="1 2">
    <name type="scientific">Symbiodinium necroappetens</name>
    <dbReference type="NCBI Taxonomy" id="1628268"/>
    <lineage>
        <taxon>Eukaryota</taxon>
        <taxon>Sar</taxon>
        <taxon>Alveolata</taxon>
        <taxon>Dinophyceae</taxon>
        <taxon>Suessiales</taxon>
        <taxon>Symbiodiniaceae</taxon>
        <taxon>Symbiodinium</taxon>
    </lineage>
</organism>
<sequence length="660" mass="75038">MFKRNLSATLGTLGLDLVWSEYFDDYLSVCGREFARHCDFVIALFFQLLGWEVSKDKELSYDSMCTVLGVRINLRDAKLGLCFLGNTDKRRAEAIAQISAALTSNQLDPAECEKLRGRLQFASCQIFGRRDDYVHIYVDASFEPNGHCGLGGVVFSSLGAPLSWFEHKVDDECIAVLRTEGSRAKETVIFELEALVLSICLDVFRSFVDRKGVVIFTDNEGVFGCFVRGHSDDIMCTPLIDFFARCEESLETICWIDRVPSSSNPADDPSRGRGFAAPHQSVVDRATLKQALPQVFGTLIVSKSWMPHATFAEKFESVRFHMIDFGYVVSHNFLSENKIYRTVRSSIMGGLSCIFQPYARANLPGMDEYEPEKETTFVMTMPMPCSSGEWLPLPEAQPQRLTWLRELLDAVDPEAEEQICYLVLCDFTFPLERHDSLGWAPPARMNVKRSQLSDYSRSIMDANGLQETRDTKLVPFLGMHVKEGVDAKRLKFMIEVMGAVVTKVHSVISFKCRPWLRDFMRGCYGERLARKQQGQRVEAEMLKLVMNAIYGKVCQNMEVYKNTNLYTDEAKFVRAMNGHRMQDFDWLEDGGGFLRFIHNVGPRPRLQKSLIQVGWRVLELSRLLMMKNHYLGIKKLFPNAVPLFTDTDSITCRIASPVHP</sequence>
<feature type="non-terminal residue" evidence="1">
    <location>
        <position position="1"/>
    </location>
</feature>